<dbReference type="PANTHER" id="PTHR43581">
    <property type="entry name" value="ATP/GTP PHOSPHATASE"/>
    <property type="match status" value="1"/>
</dbReference>
<keyword evidence="3" id="KW-0255">Endonuclease</keyword>
<dbReference type="GO" id="GO:0004519">
    <property type="term" value="F:endonuclease activity"/>
    <property type="evidence" value="ECO:0007669"/>
    <property type="project" value="UniProtKB-KW"/>
</dbReference>
<dbReference type="Pfam" id="PF20469">
    <property type="entry name" value="OLD-like_TOPRIM"/>
    <property type="match status" value="1"/>
</dbReference>
<dbReference type="EMBL" id="CP012898">
    <property type="protein sequence ID" value="ALJ06480.1"/>
    <property type="molecule type" value="Genomic_DNA"/>
</dbReference>
<feature type="domain" description="Endonuclease GajA/Old nuclease/RecF-like AAA" evidence="1">
    <location>
        <begin position="1"/>
        <end position="161"/>
    </location>
</feature>
<dbReference type="KEGG" id="ahz:APS56_15650"/>
<evidence type="ECO:0000259" key="1">
    <source>
        <dbReference type="Pfam" id="PF13175"/>
    </source>
</evidence>
<dbReference type="AlphaFoldDB" id="A0A0P0CPV1"/>
<name>A0A0P0CPV1_9FLAO</name>
<organism evidence="3 4">
    <name type="scientific">Pseudalgibacter alginicilyticus</name>
    <dbReference type="NCBI Taxonomy" id="1736674"/>
    <lineage>
        <taxon>Bacteria</taxon>
        <taxon>Pseudomonadati</taxon>
        <taxon>Bacteroidota</taxon>
        <taxon>Flavobacteriia</taxon>
        <taxon>Flavobacteriales</taxon>
        <taxon>Flavobacteriaceae</taxon>
        <taxon>Pseudalgibacter</taxon>
    </lineage>
</organism>
<dbReference type="PANTHER" id="PTHR43581:SF4">
    <property type="entry name" value="ATP_GTP PHOSPHATASE"/>
    <property type="match status" value="1"/>
</dbReference>
<proteinExistence type="predicted"/>
<keyword evidence="4" id="KW-1185">Reference proteome</keyword>
<dbReference type="CDD" id="cd01026">
    <property type="entry name" value="TOPRIM_OLD"/>
    <property type="match status" value="1"/>
</dbReference>
<dbReference type="InterPro" id="IPR041685">
    <property type="entry name" value="AAA_GajA/Old/RecF-like"/>
</dbReference>
<dbReference type="Proteomes" id="UP000057981">
    <property type="component" value="Chromosome"/>
</dbReference>
<dbReference type="InterPro" id="IPR027417">
    <property type="entry name" value="P-loop_NTPase"/>
</dbReference>
<dbReference type="STRING" id="1736674.APS56_15650"/>
<dbReference type="InterPro" id="IPR051396">
    <property type="entry name" value="Bact_Antivir_Def_Nuclease"/>
</dbReference>
<dbReference type="InterPro" id="IPR034139">
    <property type="entry name" value="TOPRIM_OLD"/>
</dbReference>
<keyword evidence="3" id="KW-0378">Hydrolase</keyword>
<dbReference type="PATRIC" id="fig|1736674.3.peg.3202"/>
<evidence type="ECO:0000259" key="2">
    <source>
        <dbReference type="Pfam" id="PF20469"/>
    </source>
</evidence>
<accession>A0A0P0CPV1</accession>
<keyword evidence="3" id="KW-0540">Nuclease</keyword>
<dbReference type="OrthoDB" id="9792800at2"/>
<sequence>MKLTKLKLFNFKKFEFLEVDFKDNLNVIIGDNESGKSSILLAIDLTLRGSRNRIETEGLDLLFNSKSIENFFLTNTYETLPKLKVELYFDNLGDKDDYYGRNNSEGIDKFGISLICEPRDELSKDISEILAEGKQNFPFEYYSIAFHKFSGQPYLSFRKDFKHILLDNTLINNEYATNQYIKTLYDSHVTLSERNKHLNEYRKYKNNYRETILEDVNKKTGDYKFGIKNDKKSNLVTDLTITEENIDIQNKGKGRQCFIKTEFALQKNQNELDFILLEEPENHLSHLNMKNLISRIDDSKNKQIFIATHSNLISSRLDLRNTILLNSNSSISINLSHLEDSTASFFMKAPDNNILEFILSKKVILVEGDAEFILLERFFEIITSKKPNELNCHIISVGGTSFKRYLEISKLLEVKTAVIRDNDNDYQKNCIDRYSKYITPNIKVFSETDNSISTFEISMFNTNTKICNDLFLPGRKTKSVQDFMLDEKADCAFELLDKKSEELKVPTYIKEAIEWLIKN</sequence>
<reference evidence="3 4" key="1">
    <citation type="submission" date="2015-10" db="EMBL/GenBank/DDBJ databases">
        <authorList>
            <person name="Gilbert D.G."/>
        </authorList>
    </citation>
    <scope>NUCLEOTIDE SEQUENCE [LARGE SCALE GENOMIC DNA]</scope>
    <source>
        <strain evidence="4">HZ-22</strain>
    </source>
</reference>
<gene>
    <name evidence="3" type="ORF">APS56_15650</name>
</gene>
<dbReference type="RefSeq" id="WP_054730547.1">
    <property type="nucleotide sequence ID" value="NZ_CP012898.1"/>
</dbReference>
<feature type="domain" description="OLD protein-like TOPRIM" evidence="2">
    <location>
        <begin position="359"/>
        <end position="423"/>
    </location>
</feature>
<dbReference type="Gene3D" id="3.40.50.300">
    <property type="entry name" value="P-loop containing nucleotide triphosphate hydrolases"/>
    <property type="match status" value="1"/>
</dbReference>
<protein>
    <submittedName>
        <fullName evidence="3">ATP-dependent endonuclease</fullName>
    </submittedName>
</protein>
<evidence type="ECO:0000313" key="3">
    <source>
        <dbReference type="EMBL" id="ALJ06480.1"/>
    </source>
</evidence>
<dbReference type="SUPFAM" id="SSF52540">
    <property type="entry name" value="P-loop containing nucleoside triphosphate hydrolases"/>
    <property type="match status" value="1"/>
</dbReference>
<evidence type="ECO:0000313" key="4">
    <source>
        <dbReference type="Proteomes" id="UP000057981"/>
    </source>
</evidence>
<dbReference type="Pfam" id="PF13175">
    <property type="entry name" value="AAA_15"/>
    <property type="match status" value="1"/>
</dbReference>